<reference evidence="2" key="1">
    <citation type="submission" date="2020-10" db="EMBL/GenBank/DDBJ databases">
        <authorList>
            <person name="Gilroy R."/>
        </authorList>
    </citation>
    <scope>NUCLEOTIDE SEQUENCE</scope>
    <source>
        <strain evidence="2">CHK195-4489</strain>
    </source>
</reference>
<dbReference type="InterPro" id="IPR043129">
    <property type="entry name" value="ATPase_NBD"/>
</dbReference>
<sequence>MIWNGIEVDVRNRPAADPGFIPLGLSMDAFVKDASRPVSVAVERENGNVSVFDTFLHEEESYSAADLAYLERIVKFLLWSRGGWRISICGDERAAKHIAALYGASGKRAFDRRTMESIYEKPFEVRFLPLEETPRGAERTVPAGGFLDGCRIGIDVGGSSRKVCALIDGRIVYNVTEPWQPLDHADPDYHIAELTASLKRASQALPRVDAIGISTAGIYINNRTRIASLFRTVPQKAFEEKITDIYPRVCAAVGEKIPFAIANDGDVAALAGSLSHKARNVVGISMGTSEAGGYVDGAGTITGRLNEFAFLPLDLRMTARDAWSGDFGCGVTYLSSEAVLRLAKAVGIPERADGMTMQDRVREIQRLVQSGDPAAIAVFDTIGCYLAHAIYTYQKFYDTEYVAVMGGISAGPGGAVLLRRCRRVLASEYPELNLELILPEEEERAAGQCFAAATLVKL</sequence>
<protein>
    <submittedName>
        <fullName evidence="2">ROK family protein</fullName>
    </submittedName>
</protein>
<evidence type="ECO:0000313" key="3">
    <source>
        <dbReference type="Proteomes" id="UP000824089"/>
    </source>
</evidence>
<comment type="caution">
    <text evidence="2">The sequence shown here is derived from an EMBL/GenBank/DDBJ whole genome shotgun (WGS) entry which is preliminary data.</text>
</comment>
<dbReference type="Pfam" id="PF00480">
    <property type="entry name" value="ROK"/>
    <property type="match status" value="1"/>
</dbReference>
<dbReference type="PANTHER" id="PTHR18964:SF149">
    <property type="entry name" value="BIFUNCTIONAL UDP-N-ACETYLGLUCOSAMINE 2-EPIMERASE_N-ACETYLMANNOSAMINE KINASE"/>
    <property type="match status" value="1"/>
</dbReference>
<dbReference type="EMBL" id="DVMM01000211">
    <property type="protein sequence ID" value="HIU30514.1"/>
    <property type="molecule type" value="Genomic_DNA"/>
</dbReference>
<proteinExistence type="inferred from homology"/>
<gene>
    <name evidence="2" type="ORF">IAD50_09505</name>
</gene>
<comment type="similarity">
    <text evidence="1">Belongs to the ROK (NagC/XylR) family.</text>
</comment>
<dbReference type="SUPFAM" id="SSF53067">
    <property type="entry name" value="Actin-like ATPase domain"/>
    <property type="match status" value="1"/>
</dbReference>
<name>A0A9D1I954_9CLOT</name>
<dbReference type="AlphaFoldDB" id="A0A9D1I954"/>
<evidence type="ECO:0000313" key="2">
    <source>
        <dbReference type="EMBL" id="HIU30514.1"/>
    </source>
</evidence>
<accession>A0A9D1I954</accession>
<dbReference type="PANTHER" id="PTHR18964">
    <property type="entry name" value="ROK (REPRESSOR, ORF, KINASE) FAMILY"/>
    <property type="match status" value="1"/>
</dbReference>
<evidence type="ECO:0000256" key="1">
    <source>
        <dbReference type="ARBA" id="ARBA00006479"/>
    </source>
</evidence>
<reference evidence="2" key="2">
    <citation type="journal article" date="2021" name="PeerJ">
        <title>Extensive microbial diversity within the chicken gut microbiome revealed by metagenomics and culture.</title>
        <authorList>
            <person name="Gilroy R."/>
            <person name="Ravi A."/>
            <person name="Getino M."/>
            <person name="Pursley I."/>
            <person name="Horton D.L."/>
            <person name="Alikhan N.F."/>
            <person name="Baker D."/>
            <person name="Gharbi K."/>
            <person name="Hall N."/>
            <person name="Watson M."/>
            <person name="Adriaenssens E.M."/>
            <person name="Foster-Nyarko E."/>
            <person name="Jarju S."/>
            <person name="Secka A."/>
            <person name="Antonio M."/>
            <person name="Oren A."/>
            <person name="Chaudhuri R.R."/>
            <person name="La Ragione R."/>
            <person name="Hildebrand F."/>
            <person name="Pallen M.J."/>
        </authorList>
    </citation>
    <scope>NUCLEOTIDE SEQUENCE</scope>
    <source>
        <strain evidence="2">CHK195-4489</strain>
    </source>
</reference>
<organism evidence="2 3">
    <name type="scientific">Candidatus Egerieisoma faecipullorum</name>
    <dbReference type="NCBI Taxonomy" id="2840963"/>
    <lineage>
        <taxon>Bacteria</taxon>
        <taxon>Bacillati</taxon>
        <taxon>Bacillota</taxon>
        <taxon>Clostridia</taxon>
        <taxon>Eubacteriales</taxon>
        <taxon>Clostridiaceae</taxon>
        <taxon>Clostridiaceae incertae sedis</taxon>
        <taxon>Candidatus Egerieisoma</taxon>
    </lineage>
</organism>
<dbReference type="Gene3D" id="3.30.420.40">
    <property type="match status" value="2"/>
</dbReference>
<dbReference type="Proteomes" id="UP000824089">
    <property type="component" value="Unassembled WGS sequence"/>
</dbReference>
<dbReference type="InterPro" id="IPR000600">
    <property type="entry name" value="ROK"/>
</dbReference>